<gene>
    <name evidence="6" type="ORF">ACJDUH_07745</name>
</gene>
<dbReference type="PROSITE" id="PS00572">
    <property type="entry name" value="GLYCOSYL_HYDROL_F1_1"/>
    <property type="match status" value="1"/>
</dbReference>
<dbReference type="RefSeq" id="WP_406764577.1">
    <property type="nucleotide sequence ID" value="NZ_JBJHZY010000001.1"/>
</dbReference>
<feature type="active site" description="Nucleophile" evidence="4">
    <location>
        <position position="373"/>
    </location>
</feature>
<dbReference type="SUPFAM" id="SSF51445">
    <property type="entry name" value="(Trans)glycosidases"/>
    <property type="match status" value="1"/>
</dbReference>
<accession>A0ABW8TV90</accession>
<evidence type="ECO:0000256" key="2">
    <source>
        <dbReference type="ARBA" id="ARBA00022801"/>
    </source>
</evidence>
<dbReference type="PRINTS" id="PR00131">
    <property type="entry name" value="GLHYDRLASE1"/>
</dbReference>
<evidence type="ECO:0000256" key="4">
    <source>
        <dbReference type="PROSITE-ProRule" id="PRU10055"/>
    </source>
</evidence>
<proteinExistence type="inferred from homology"/>
<evidence type="ECO:0000256" key="1">
    <source>
        <dbReference type="ARBA" id="ARBA00010838"/>
    </source>
</evidence>
<dbReference type="PANTHER" id="PTHR10353">
    <property type="entry name" value="GLYCOSYL HYDROLASE"/>
    <property type="match status" value="1"/>
</dbReference>
<protein>
    <submittedName>
        <fullName evidence="6">Glycoside hydrolase family 1 protein</fullName>
        <ecNumber evidence="6">3.2.1.-</ecNumber>
    </submittedName>
</protein>
<evidence type="ECO:0000313" key="7">
    <source>
        <dbReference type="Proteomes" id="UP001623661"/>
    </source>
</evidence>
<reference evidence="6 7" key="1">
    <citation type="submission" date="2024-11" db="EMBL/GenBank/DDBJ databases">
        <authorList>
            <person name="Heng Y.C."/>
            <person name="Lim A.C.H."/>
            <person name="Lee J.K.Y."/>
            <person name="Kittelmann S."/>
        </authorList>
    </citation>
    <scope>NUCLEOTIDE SEQUENCE [LARGE SCALE GENOMIC DNA]</scope>
    <source>
        <strain evidence="6 7">WILCCON 0202</strain>
    </source>
</reference>
<dbReference type="InterPro" id="IPR018120">
    <property type="entry name" value="Glyco_hydro_1_AS"/>
</dbReference>
<comment type="caution">
    <text evidence="6">The sequence shown here is derived from an EMBL/GenBank/DDBJ whole genome shotgun (WGS) entry which is preliminary data.</text>
</comment>
<dbReference type="PANTHER" id="PTHR10353:SF122">
    <property type="entry name" value="6-PHOSPHO-BETA-GLUCOSIDASE ASCB-RELATED"/>
    <property type="match status" value="1"/>
</dbReference>
<evidence type="ECO:0000256" key="5">
    <source>
        <dbReference type="RuleBase" id="RU003690"/>
    </source>
</evidence>
<name>A0ABW8TV90_9CLOT</name>
<dbReference type="EMBL" id="JBJHZY010000001">
    <property type="protein sequence ID" value="MFL0267992.1"/>
    <property type="molecule type" value="Genomic_DNA"/>
</dbReference>
<keyword evidence="3 6" id="KW-0326">Glycosidase</keyword>
<dbReference type="EC" id="3.2.1.-" evidence="6"/>
<dbReference type="Gene3D" id="3.20.20.80">
    <property type="entry name" value="Glycosidases"/>
    <property type="match status" value="1"/>
</dbReference>
<sequence>MAVSRKILWGGSIAAHQCEGAYKEDGKGLGIMDVVTTGSVSVPRSFHDELKEGGTYPSHYGIDFYHKYKKDIALFAEAGFTALRISIDWARIYPNGDDAAPNQAGIEHYRDVIMELRRNGIEPIVTLFHFEMPLNIVKKYGSWASRETVNLYLRYCETIFTEFKNIVTYWSTFNEMNHLDADLLLSDFFTYMNTGLCYSKIENPAKVMAECAYNMTLSSVKAINLGHRINPAFQIGCVFGLTPSYAKTCNPDDSILAFKNMERDWYQIDAMCKGSFPEYKLNEYRKRGIEINISDEDKKEYADSKLDFMGVNYYASSVSTALKSDHEDENFFGAVSNPYLKQSDWGWTIDPKGLRYLLMMLDRRYNIPMIITENGLGAFDKKEEDGLVHDQYRIDYLKDHLDELKKSINEDCVNCFGYLMWGPIDLISATTGEMKKRYGIIYVDQDDEGNGTLERSKKDSFYWFRDYTKNWNK</sequence>
<dbReference type="Pfam" id="PF00232">
    <property type="entry name" value="Glyco_hydro_1"/>
    <property type="match status" value="1"/>
</dbReference>
<keyword evidence="2 6" id="KW-0378">Hydrolase</keyword>
<keyword evidence="7" id="KW-1185">Reference proteome</keyword>
<organism evidence="6 7">
    <name type="scientific">Candidatus Clostridium radicumherbarum</name>
    <dbReference type="NCBI Taxonomy" id="3381662"/>
    <lineage>
        <taxon>Bacteria</taxon>
        <taxon>Bacillati</taxon>
        <taxon>Bacillota</taxon>
        <taxon>Clostridia</taxon>
        <taxon>Eubacteriales</taxon>
        <taxon>Clostridiaceae</taxon>
        <taxon>Clostridium</taxon>
    </lineage>
</organism>
<evidence type="ECO:0000313" key="6">
    <source>
        <dbReference type="EMBL" id="MFL0267992.1"/>
    </source>
</evidence>
<comment type="similarity">
    <text evidence="1 5">Belongs to the glycosyl hydrolase 1 family.</text>
</comment>
<dbReference type="InterPro" id="IPR001360">
    <property type="entry name" value="Glyco_hydro_1"/>
</dbReference>
<dbReference type="GO" id="GO:0016798">
    <property type="term" value="F:hydrolase activity, acting on glycosyl bonds"/>
    <property type="evidence" value="ECO:0007669"/>
    <property type="project" value="UniProtKB-KW"/>
</dbReference>
<evidence type="ECO:0000256" key="3">
    <source>
        <dbReference type="ARBA" id="ARBA00023295"/>
    </source>
</evidence>
<dbReference type="Proteomes" id="UP001623661">
    <property type="component" value="Unassembled WGS sequence"/>
</dbReference>
<dbReference type="InterPro" id="IPR017853">
    <property type="entry name" value="GH"/>
</dbReference>